<dbReference type="PROSITE" id="PS00131">
    <property type="entry name" value="CARBOXYPEPT_SER_SER"/>
    <property type="match status" value="1"/>
</dbReference>
<evidence type="ECO:0000256" key="2">
    <source>
        <dbReference type="RuleBase" id="RU361156"/>
    </source>
</evidence>
<accession>A0A2T8JCT8</accession>
<dbReference type="Proteomes" id="UP000243499">
    <property type="component" value="Chromosome 4"/>
</dbReference>
<dbReference type="PANTHER" id="PTHR11802:SF513">
    <property type="entry name" value="CARBOXYPEPTIDASE"/>
    <property type="match status" value="1"/>
</dbReference>
<dbReference type="InterPro" id="IPR029058">
    <property type="entry name" value="AB_hydrolase_fold"/>
</dbReference>
<dbReference type="InterPro" id="IPR001563">
    <property type="entry name" value="Peptidase_S10"/>
</dbReference>
<dbReference type="GO" id="GO:0004185">
    <property type="term" value="F:serine-type carboxypeptidase activity"/>
    <property type="evidence" value="ECO:0007669"/>
    <property type="project" value="UniProtKB-UniRule"/>
</dbReference>
<dbReference type="GO" id="GO:0006508">
    <property type="term" value="P:proteolysis"/>
    <property type="evidence" value="ECO:0007669"/>
    <property type="project" value="UniProtKB-KW"/>
</dbReference>
<keyword evidence="2" id="KW-0378">Hydrolase</keyword>
<evidence type="ECO:0000313" key="3">
    <source>
        <dbReference type="EMBL" id="PVH47721.1"/>
    </source>
</evidence>
<dbReference type="Pfam" id="PF00450">
    <property type="entry name" value="Peptidase_S10"/>
    <property type="match status" value="1"/>
</dbReference>
<dbReference type="AlphaFoldDB" id="A0A2T8JCT8"/>
<organism evidence="3">
    <name type="scientific">Panicum hallii</name>
    <dbReference type="NCBI Taxonomy" id="206008"/>
    <lineage>
        <taxon>Eukaryota</taxon>
        <taxon>Viridiplantae</taxon>
        <taxon>Streptophyta</taxon>
        <taxon>Embryophyta</taxon>
        <taxon>Tracheophyta</taxon>
        <taxon>Spermatophyta</taxon>
        <taxon>Magnoliopsida</taxon>
        <taxon>Liliopsida</taxon>
        <taxon>Poales</taxon>
        <taxon>Poaceae</taxon>
        <taxon>PACMAD clade</taxon>
        <taxon>Panicoideae</taxon>
        <taxon>Panicodae</taxon>
        <taxon>Paniceae</taxon>
        <taxon>Panicinae</taxon>
        <taxon>Panicum</taxon>
        <taxon>Panicum sect. Panicum</taxon>
    </lineage>
</organism>
<gene>
    <name evidence="3" type="ORF">PAHAL_4G129100</name>
</gene>
<proteinExistence type="inferred from homology"/>
<protein>
    <recommendedName>
        <fullName evidence="2">Carboxypeptidase</fullName>
        <ecNumber evidence="2">3.4.16.-</ecNumber>
    </recommendedName>
</protein>
<dbReference type="InterPro" id="IPR018202">
    <property type="entry name" value="Ser_caboxypep_ser_AS"/>
</dbReference>
<keyword evidence="2" id="KW-0121">Carboxypeptidase</keyword>
<dbReference type="SUPFAM" id="SSF53474">
    <property type="entry name" value="alpha/beta-Hydrolases"/>
    <property type="match status" value="1"/>
</dbReference>
<dbReference type="EC" id="3.4.16.-" evidence="2"/>
<comment type="similarity">
    <text evidence="1 2">Belongs to the peptidase S10 family.</text>
</comment>
<dbReference type="EMBL" id="CM008049">
    <property type="protein sequence ID" value="PVH47721.1"/>
    <property type="molecule type" value="Genomic_DNA"/>
</dbReference>
<sequence length="308" mass="34345">MVHHFAEAHMFWWHIRSPQRVSLPMKPWPTILWLQGGPGQLGIGHGNFLEIGPLDVDLNPRNSTWLQKADLIFVDNPVGVGFSYVDDLNALAKTDLQAAKDMTELLKELVVEEIPTLQSSPLFLVGESYGGKLAAKIGVYVARAIRAGTLKLTLGGVVLGDSWISPDDYALSYPWLLEGVSRLDDNVVGKAIIRWRLRSLWQPWVDLLDLIDSKSGSVNMENFMLDTTVSSVSSNSAARPLLSPSHSETAKNGSNMVSDTVNGFLKKKFKIIPKDFIWQEVSLRVFDALANDFMKPAINELMNCWHME</sequence>
<dbReference type="PANTHER" id="PTHR11802">
    <property type="entry name" value="SERINE PROTEASE FAMILY S10 SERINE CARBOXYPEPTIDASE"/>
    <property type="match status" value="1"/>
</dbReference>
<reference evidence="3" key="1">
    <citation type="submission" date="2018-04" db="EMBL/GenBank/DDBJ databases">
        <title>WGS assembly of Panicum hallii.</title>
        <authorList>
            <person name="Lovell J."/>
            <person name="Jenkins J."/>
            <person name="Lowry D."/>
            <person name="Mamidi S."/>
            <person name="Sreedasyam A."/>
            <person name="Weng X."/>
            <person name="Barry K."/>
            <person name="Bonette J."/>
            <person name="Campitelli B."/>
            <person name="Daum C."/>
            <person name="Gordon S."/>
            <person name="Gould B."/>
            <person name="Lipzen A."/>
            <person name="Macqueen A."/>
            <person name="Palacio-Mejia J."/>
            <person name="Plott C."/>
            <person name="Shakirov E."/>
            <person name="Shu S."/>
            <person name="Yoshinaga Y."/>
            <person name="Zane M."/>
            <person name="Rokhsar D."/>
            <person name="Grimwood J."/>
            <person name="Schmutz J."/>
            <person name="Juenger T."/>
        </authorList>
    </citation>
    <scope>NUCLEOTIDE SEQUENCE [LARGE SCALE GENOMIC DNA]</scope>
    <source>
        <strain evidence="3">FIL2</strain>
    </source>
</reference>
<dbReference type="Gramene" id="PVH47721">
    <property type="protein sequence ID" value="PVH47721"/>
    <property type="gene ID" value="PAHAL_4G129100"/>
</dbReference>
<keyword evidence="2" id="KW-0645">Protease</keyword>
<name>A0A2T8JCT8_9POAL</name>
<dbReference type="PRINTS" id="PR00724">
    <property type="entry name" value="CRBOXYPTASEC"/>
</dbReference>
<evidence type="ECO:0000256" key="1">
    <source>
        <dbReference type="ARBA" id="ARBA00009431"/>
    </source>
</evidence>
<dbReference type="Gene3D" id="3.40.50.1820">
    <property type="entry name" value="alpha/beta hydrolase"/>
    <property type="match status" value="1"/>
</dbReference>